<gene>
    <name evidence="2" type="ORF">C8E01_11186</name>
</gene>
<keyword evidence="3" id="KW-1185">Reference proteome</keyword>
<dbReference type="EMBL" id="QEKI01000011">
    <property type="protein sequence ID" value="PVY39479.1"/>
    <property type="molecule type" value="Genomic_DNA"/>
</dbReference>
<protein>
    <submittedName>
        <fullName evidence="2">Uncharacterized protein</fullName>
    </submittedName>
</protein>
<reference evidence="2 3" key="1">
    <citation type="submission" date="2018-04" db="EMBL/GenBank/DDBJ databases">
        <title>Genomic Encyclopedia of Type Strains, Phase IV (KMG-IV): sequencing the most valuable type-strain genomes for metagenomic binning, comparative biology and taxonomic classification.</title>
        <authorList>
            <person name="Goeker M."/>
        </authorList>
    </citation>
    <scope>NUCLEOTIDE SEQUENCE [LARGE SCALE GENOMIC DNA]</scope>
    <source>
        <strain evidence="2 3">DSM 100231</strain>
    </source>
</reference>
<evidence type="ECO:0000256" key="1">
    <source>
        <dbReference type="SAM" id="MobiDB-lite"/>
    </source>
</evidence>
<feature type="region of interest" description="Disordered" evidence="1">
    <location>
        <begin position="19"/>
        <end position="55"/>
    </location>
</feature>
<evidence type="ECO:0000313" key="3">
    <source>
        <dbReference type="Proteomes" id="UP000245466"/>
    </source>
</evidence>
<dbReference type="Proteomes" id="UP000245466">
    <property type="component" value="Unassembled WGS sequence"/>
</dbReference>
<organism evidence="2 3">
    <name type="scientific">Pontibacter virosus</name>
    <dbReference type="NCBI Taxonomy" id="1765052"/>
    <lineage>
        <taxon>Bacteria</taxon>
        <taxon>Pseudomonadati</taxon>
        <taxon>Bacteroidota</taxon>
        <taxon>Cytophagia</taxon>
        <taxon>Cytophagales</taxon>
        <taxon>Hymenobacteraceae</taxon>
        <taxon>Pontibacter</taxon>
    </lineage>
</organism>
<dbReference type="PROSITE" id="PS51257">
    <property type="entry name" value="PROKAR_LIPOPROTEIN"/>
    <property type="match status" value="1"/>
</dbReference>
<evidence type="ECO:0000313" key="2">
    <source>
        <dbReference type="EMBL" id="PVY39479.1"/>
    </source>
</evidence>
<proteinExistence type="predicted"/>
<comment type="caution">
    <text evidence="2">The sequence shown here is derived from an EMBL/GenBank/DDBJ whole genome shotgun (WGS) entry which is preliminary data.</text>
</comment>
<sequence>MKKTLIIFAGIFFFSCSSDNTTRDTADDADTRNTETMDESVEIGSGEEISPQLDMQGDTAAFEVDTVTTPTTTNQQ</sequence>
<dbReference type="RefSeq" id="WP_116544350.1">
    <property type="nucleotide sequence ID" value="NZ_QEKI01000011.1"/>
</dbReference>
<accession>A0A2U1ASS1</accession>
<name>A0A2U1ASS1_9BACT</name>
<dbReference type="AlphaFoldDB" id="A0A2U1ASS1"/>
<feature type="compositionally biased region" description="Basic and acidic residues" evidence="1">
    <location>
        <begin position="21"/>
        <end position="35"/>
    </location>
</feature>